<feature type="transmembrane region" description="Helical" evidence="6">
    <location>
        <begin position="298"/>
        <end position="320"/>
    </location>
</feature>
<dbReference type="RefSeq" id="XP_008721609.1">
    <property type="nucleotide sequence ID" value="XM_008723387.1"/>
</dbReference>
<dbReference type="InterPro" id="IPR011701">
    <property type="entry name" value="MFS"/>
</dbReference>
<dbReference type="PANTHER" id="PTHR43791:SF3">
    <property type="entry name" value="MAJOR FACILITATOR SUPERFAMILY (MFS) PROFILE DOMAIN-CONTAINING PROTEIN"/>
    <property type="match status" value="1"/>
</dbReference>
<feature type="transmembrane region" description="Helical" evidence="6">
    <location>
        <begin position="88"/>
        <end position="115"/>
    </location>
</feature>
<feature type="transmembrane region" description="Helical" evidence="6">
    <location>
        <begin position="387"/>
        <end position="411"/>
    </location>
</feature>
<feature type="domain" description="Major facilitator superfamily (MFS) profile" evidence="7">
    <location>
        <begin position="1"/>
        <end position="416"/>
    </location>
</feature>
<gene>
    <name evidence="8" type="ORF">HMPREF1541_09069</name>
</gene>
<dbReference type="InterPro" id="IPR036259">
    <property type="entry name" value="MFS_trans_sf"/>
</dbReference>
<evidence type="ECO:0000256" key="2">
    <source>
        <dbReference type="ARBA" id="ARBA00022448"/>
    </source>
</evidence>
<dbReference type="GeneID" id="19976408"/>
<evidence type="ECO:0000256" key="5">
    <source>
        <dbReference type="ARBA" id="ARBA00023136"/>
    </source>
</evidence>
<keyword evidence="4 6" id="KW-1133">Transmembrane helix</keyword>
<sequence>MLTNRYSLSIIDRINIGHAKVVGMEQDLKMTGNPAAYSICLLVFFPAYMLAELPGNMALVKFGVARTLAFLMLGFGVSTIAQGHVQHWSILAVCRVLVGAFEASTFPATVVLISAWYKRYQAHQKLALMYSIGIIASAFAGVLAYALALMEGLGNLRGWRWIFTIEGTVTAVCAIPTLLFVVDFPDRAKFLSLEERTIRMQQLKADKGDVDTEQISWKNLKDLKDWRVWLVTFMYFCNVCMVYGMGFFVPTILTGLGYSGLQATLHSAREFICSHIAATHTTSAWSSSFLADHIHRRLPIIIFQGCVGIVGLGLVSQIHLTPGTRYAGLCLCVSACQSNNSAILIFGQNNIVGSAKANLVAVLNIAGGVVGGVIGSTVYMAKEAPTYSTGLAITMALQACLILCCIVVWPINVRGNRKAERGDIVINGIEGWRWTL</sequence>
<dbReference type="eggNOG" id="KOG2533">
    <property type="taxonomic scope" value="Eukaryota"/>
</dbReference>
<dbReference type="InParanoid" id="W2RJZ2"/>
<organism evidence="8 9">
    <name type="scientific">Cyphellophora europaea (strain CBS 101466)</name>
    <name type="common">Phialophora europaea</name>
    <dbReference type="NCBI Taxonomy" id="1220924"/>
    <lineage>
        <taxon>Eukaryota</taxon>
        <taxon>Fungi</taxon>
        <taxon>Dikarya</taxon>
        <taxon>Ascomycota</taxon>
        <taxon>Pezizomycotina</taxon>
        <taxon>Eurotiomycetes</taxon>
        <taxon>Chaetothyriomycetidae</taxon>
        <taxon>Chaetothyriales</taxon>
        <taxon>Cyphellophoraceae</taxon>
        <taxon>Cyphellophora</taxon>
    </lineage>
</organism>
<dbReference type="SUPFAM" id="SSF103473">
    <property type="entry name" value="MFS general substrate transporter"/>
    <property type="match status" value="1"/>
</dbReference>
<dbReference type="OrthoDB" id="3639251at2759"/>
<feature type="transmembrane region" description="Helical" evidence="6">
    <location>
        <begin position="127"/>
        <end position="149"/>
    </location>
</feature>
<dbReference type="GO" id="GO:0022857">
    <property type="term" value="F:transmembrane transporter activity"/>
    <property type="evidence" value="ECO:0007669"/>
    <property type="project" value="InterPro"/>
</dbReference>
<evidence type="ECO:0000313" key="8">
    <source>
        <dbReference type="EMBL" id="ETN36791.1"/>
    </source>
</evidence>
<dbReference type="Gene3D" id="1.20.1250.20">
    <property type="entry name" value="MFS general substrate transporter like domains"/>
    <property type="match status" value="2"/>
</dbReference>
<keyword evidence="5 6" id="KW-0472">Membrane</keyword>
<evidence type="ECO:0000256" key="4">
    <source>
        <dbReference type="ARBA" id="ARBA00022989"/>
    </source>
</evidence>
<evidence type="ECO:0000256" key="3">
    <source>
        <dbReference type="ARBA" id="ARBA00022692"/>
    </source>
</evidence>
<dbReference type="VEuPathDB" id="FungiDB:HMPREF1541_09069"/>
<feature type="transmembrane region" description="Helical" evidence="6">
    <location>
        <begin position="63"/>
        <end position="82"/>
    </location>
</feature>
<dbReference type="PROSITE" id="PS50850">
    <property type="entry name" value="MFS"/>
    <property type="match status" value="1"/>
</dbReference>
<proteinExistence type="predicted"/>
<feature type="transmembrane region" description="Helical" evidence="6">
    <location>
        <begin position="161"/>
        <end position="182"/>
    </location>
</feature>
<dbReference type="HOGENOM" id="CLU_001265_0_1_1"/>
<evidence type="ECO:0000313" key="9">
    <source>
        <dbReference type="Proteomes" id="UP000030752"/>
    </source>
</evidence>
<dbReference type="EMBL" id="KB822725">
    <property type="protein sequence ID" value="ETN36791.1"/>
    <property type="molecule type" value="Genomic_DNA"/>
</dbReference>
<feature type="transmembrane region" description="Helical" evidence="6">
    <location>
        <begin position="34"/>
        <end position="51"/>
    </location>
</feature>
<evidence type="ECO:0000256" key="6">
    <source>
        <dbReference type="SAM" id="Phobius"/>
    </source>
</evidence>
<dbReference type="GO" id="GO:0016020">
    <property type="term" value="C:membrane"/>
    <property type="evidence" value="ECO:0007669"/>
    <property type="project" value="UniProtKB-SubCell"/>
</dbReference>
<protein>
    <recommendedName>
        <fullName evidence="7">Major facilitator superfamily (MFS) profile domain-containing protein</fullName>
    </recommendedName>
</protein>
<dbReference type="AlphaFoldDB" id="W2RJZ2"/>
<feature type="transmembrane region" description="Helical" evidence="6">
    <location>
        <begin position="228"/>
        <end position="252"/>
    </location>
</feature>
<dbReference type="Proteomes" id="UP000030752">
    <property type="component" value="Unassembled WGS sequence"/>
</dbReference>
<evidence type="ECO:0000256" key="1">
    <source>
        <dbReference type="ARBA" id="ARBA00004141"/>
    </source>
</evidence>
<comment type="subcellular location">
    <subcellularLocation>
        <location evidence="1">Membrane</location>
        <topology evidence="1">Multi-pass membrane protein</topology>
    </subcellularLocation>
</comment>
<dbReference type="Pfam" id="PF07690">
    <property type="entry name" value="MFS_1"/>
    <property type="match status" value="1"/>
</dbReference>
<dbReference type="InterPro" id="IPR020846">
    <property type="entry name" value="MFS_dom"/>
</dbReference>
<keyword evidence="9" id="KW-1185">Reference proteome</keyword>
<accession>W2RJZ2</accession>
<evidence type="ECO:0000259" key="7">
    <source>
        <dbReference type="PROSITE" id="PS50850"/>
    </source>
</evidence>
<keyword evidence="3 6" id="KW-0812">Transmembrane</keyword>
<feature type="transmembrane region" description="Helical" evidence="6">
    <location>
        <begin position="359"/>
        <end position="381"/>
    </location>
</feature>
<dbReference type="PANTHER" id="PTHR43791">
    <property type="entry name" value="PERMEASE-RELATED"/>
    <property type="match status" value="1"/>
</dbReference>
<name>W2RJZ2_CYPE1</name>
<keyword evidence="2" id="KW-0813">Transport</keyword>
<reference evidence="8 9" key="1">
    <citation type="submission" date="2013-03" db="EMBL/GenBank/DDBJ databases">
        <title>The Genome Sequence of Phialophora europaea CBS 101466.</title>
        <authorList>
            <consortium name="The Broad Institute Genomics Platform"/>
            <person name="Cuomo C."/>
            <person name="de Hoog S."/>
            <person name="Gorbushina A."/>
            <person name="Walker B."/>
            <person name="Young S.K."/>
            <person name="Zeng Q."/>
            <person name="Gargeya S."/>
            <person name="Fitzgerald M."/>
            <person name="Haas B."/>
            <person name="Abouelleil A."/>
            <person name="Allen A.W."/>
            <person name="Alvarado L."/>
            <person name="Arachchi H.M."/>
            <person name="Berlin A.M."/>
            <person name="Chapman S.B."/>
            <person name="Gainer-Dewar J."/>
            <person name="Goldberg J."/>
            <person name="Griggs A."/>
            <person name="Gujja S."/>
            <person name="Hansen M."/>
            <person name="Howarth C."/>
            <person name="Imamovic A."/>
            <person name="Ireland A."/>
            <person name="Larimer J."/>
            <person name="McCowan C."/>
            <person name="Murphy C."/>
            <person name="Pearson M."/>
            <person name="Poon T.W."/>
            <person name="Priest M."/>
            <person name="Roberts A."/>
            <person name="Saif S."/>
            <person name="Shea T."/>
            <person name="Sisk P."/>
            <person name="Sykes S."/>
            <person name="Wortman J."/>
            <person name="Nusbaum C."/>
            <person name="Birren B."/>
        </authorList>
    </citation>
    <scope>NUCLEOTIDE SEQUENCE [LARGE SCALE GENOMIC DNA]</scope>
    <source>
        <strain evidence="8 9">CBS 101466</strain>
    </source>
</reference>